<evidence type="ECO:0000259" key="2">
    <source>
        <dbReference type="Pfam" id="PF07905"/>
    </source>
</evidence>
<dbReference type="RefSeq" id="WP_381444903.1">
    <property type="nucleotide sequence ID" value="NZ_JBHSNP010000025.1"/>
</dbReference>
<sequence length="552" mass="63061">MEFKVKDLLALEPMKDAEVLSGQHYIHNVIEGVTIMEGPDIANWIKGGEVILTSLYSIRNFNGNEQKDFISNLAEKRVSALVIKKHSEEISDLLLEAGEKNRMPIIQLPQDVPFVDVMYPIMGELFNNQVTKLQYYKEIHDRFTALSLADKGLEKIIHTLEELIGNPVALFDRNFSCIVSTYPELENFEMVEKVHFYEQTSGIKFPHYRQIVKYPDLDNIKGHQIVVPIEALNHNKMYLLIGEINKSLGELDLIAVENAATSLSLELVKQFAVAEVEKKYKNDLIEELISGRIQSIQAVYEKANVIGWDFNGSFAAVLFKINRQTESMLKQKSDLADRSHFLVSEAIHHYLPNGIISNKSNLFIVLWKIEKMSKNDNAWMNEIKKTALTIQTVIKKQVNDIDVQVGIGSAVSDITEIPKSYREAHDALDLGETLNGPASITAFSELGIFRLLRHVKDSSALLQFIPRSLKELLDYQQANQSDLLETLQTFLECNQNATQTAKNLFVHYKTVMYRLERIKEITGMDFDDSEEMLSVRVGLKIYELIERENQQY</sequence>
<accession>A0ABW0TZT6</accession>
<dbReference type="InterPro" id="IPR012914">
    <property type="entry name" value="PucR_dom"/>
</dbReference>
<dbReference type="PANTHER" id="PTHR33744">
    <property type="entry name" value="CARBOHYDRATE DIACID REGULATOR"/>
    <property type="match status" value="1"/>
</dbReference>
<evidence type="ECO:0000313" key="5">
    <source>
        <dbReference type="EMBL" id="MFC5603814.1"/>
    </source>
</evidence>
<evidence type="ECO:0000313" key="6">
    <source>
        <dbReference type="Proteomes" id="UP001596071"/>
    </source>
</evidence>
<reference evidence="6" key="1">
    <citation type="journal article" date="2019" name="Int. J. Syst. Evol. Microbiol.">
        <title>The Global Catalogue of Microorganisms (GCM) 10K type strain sequencing project: providing services to taxonomists for standard genome sequencing and annotation.</title>
        <authorList>
            <consortium name="The Broad Institute Genomics Platform"/>
            <consortium name="The Broad Institute Genome Sequencing Center for Infectious Disease"/>
            <person name="Wu L."/>
            <person name="Ma J."/>
        </authorList>
    </citation>
    <scope>NUCLEOTIDE SEQUENCE [LARGE SCALE GENOMIC DNA]</scope>
    <source>
        <strain evidence="6">KACC 11299</strain>
    </source>
</reference>
<keyword evidence="6" id="KW-1185">Reference proteome</keyword>
<dbReference type="Gene3D" id="1.10.10.2840">
    <property type="entry name" value="PucR C-terminal helix-turn-helix domain"/>
    <property type="match status" value="1"/>
</dbReference>
<gene>
    <name evidence="5" type="ORF">ACFPTP_11335</name>
</gene>
<evidence type="ECO:0000259" key="3">
    <source>
        <dbReference type="Pfam" id="PF13556"/>
    </source>
</evidence>
<evidence type="ECO:0000256" key="1">
    <source>
        <dbReference type="ARBA" id="ARBA00006754"/>
    </source>
</evidence>
<name>A0ABW0TZT6_9BACL</name>
<dbReference type="Pfam" id="PF07905">
    <property type="entry name" value="PucR"/>
    <property type="match status" value="1"/>
</dbReference>
<comment type="similarity">
    <text evidence="1">Belongs to the CdaR family.</text>
</comment>
<dbReference type="InterPro" id="IPR041522">
    <property type="entry name" value="CdaR_GGDEF"/>
</dbReference>
<feature type="domain" description="CdaR GGDEF-like" evidence="4">
    <location>
        <begin position="297"/>
        <end position="430"/>
    </location>
</feature>
<organism evidence="5 6">
    <name type="scientific">Sporosarcina koreensis</name>
    <dbReference type="NCBI Taxonomy" id="334735"/>
    <lineage>
        <taxon>Bacteria</taxon>
        <taxon>Bacillati</taxon>
        <taxon>Bacillota</taxon>
        <taxon>Bacilli</taxon>
        <taxon>Bacillales</taxon>
        <taxon>Caryophanaceae</taxon>
        <taxon>Sporosarcina</taxon>
    </lineage>
</organism>
<proteinExistence type="inferred from homology"/>
<evidence type="ECO:0000259" key="4">
    <source>
        <dbReference type="Pfam" id="PF17853"/>
    </source>
</evidence>
<feature type="domain" description="PucR C-terminal helix-turn-helix" evidence="3">
    <location>
        <begin position="483"/>
        <end position="541"/>
    </location>
</feature>
<dbReference type="InterPro" id="IPR025736">
    <property type="entry name" value="PucR_C-HTH_dom"/>
</dbReference>
<dbReference type="EMBL" id="JBHSNP010000025">
    <property type="protein sequence ID" value="MFC5603814.1"/>
    <property type="molecule type" value="Genomic_DNA"/>
</dbReference>
<dbReference type="Proteomes" id="UP001596071">
    <property type="component" value="Unassembled WGS sequence"/>
</dbReference>
<protein>
    <submittedName>
        <fullName evidence="5">PucR family transcriptional regulator</fullName>
    </submittedName>
</protein>
<dbReference type="Pfam" id="PF17853">
    <property type="entry name" value="GGDEF_2"/>
    <property type="match status" value="1"/>
</dbReference>
<feature type="domain" description="Purine catabolism PurC-like" evidence="2">
    <location>
        <begin position="7"/>
        <end position="124"/>
    </location>
</feature>
<dbReference type="PANTHER" id="PTHR33744:SF1">
    <property type="entry name" value="DNA-BINDING TRANSCRIPTIONAL ACTIVATOR ADER"/>
    <property type="match status" value="1"/>
</dbReference>
<comment type="caution">
    <text evidence="5">The sequence shown here is derived from an EMBL/GenBank/DDBJ whole genome shotgun (WGS) entry which is preliminary data.</text>
</comment>
<dbReference type="Pfam" id="PF13556">
    <property type="entry name" value="HTH_30"/>
    <property type="match status" value="1"/>
</dbReference>
<dbReference type="InterPro" id="IPR051448">
    <property type="entry name" value="CdaR-like_regulators"/>
</dbReference>
<dbReference type="InterPro" id="IPR042070">
    <property type="entry name" value="PucR_C-HTH_sf"/>
</dbReference>